<evidence type="ECO:0000313" key="2">
    <source>
        <dbReference type="EMBL" id="CAA9528191.1"/>
    </source>
</evidence>
<gene>
    <name evidence="2" type="ORF">AVDCRST_MAG62-1634</name>
</gene>
<organism evidence="2">
    <name type="scientific">uncultured Sphingomonas sp</name>
    <dbReference type="NCBI Taxonomy" id="158754"/>
    <lineage>
        <taxon>Bacteria</taxon>
        <taxon>Pseudomonadati</taxon>
        <taxon>Pseudomonadota</taxon>
        <taxon>Alphaproteobacteria</taxon>
        <taxon>Sphingomonadales</taxon>
        <taxon>Sphingomonadaceae</taxon>
        <taxon>Sphingomonas</taxon>
        <taxon>environmental samples</taxon>
    </lineage>
</organism>
<feature type="region of interest" description="Disordered" evidence="1">
    <location>
        <begin position="1"/>
        <end position="30"/>
    </location>
</feature>
<dbReference type="AlphaFoldDB" id="A0A6J4TNV7"/>
<reference evidence="2" key="1">
    <citation type="submission" date="2020-02" db="EMBL/GenBank/DDBJ databases">
        <authorList>
            <person name="Meier V. D."/>
        </authorList>
    </citation>
    <scope>NUCLEOTIDE SEQUENCE</scope>
    <source>
        <strain evidence="2">AVDCRST_MAG62</strain>
    </source>
</reference>
<name>A0A6J4TNV7_9SPHN</name>
<protein>
    <submittedName>
        <fullName evidence="2">Uncharacterized protein</fullName>
    </submittedName>
</protein>
<sequence>MGRPLRGRLLPETKAGLLEDRTGGAVETATAATSPSALLSLGIASEAKTAKSSGADRVSDI</sequence>
<accession>A0A6J4TNV7</accession>
<dbReference type="EMBL" id="CADCWB010000200">
    <property type="protein sequence ID" value="CAA9528191.1"/>
    <property type="molecule type" value="Genomic_DNA"/>
</dbReference>
<evidence type="ECO:0000256" key="1">
    <source>
        <dbReference type="SAM" id="MobiDB-lite"/>
    </source>
</evidence>
<proteinExistence type="predicted"/>